<dbReference type="AlphaFoldDB" id="A0AAV9LZ65"/>
<sequence length="288" mass="33862">MVSWLHCLWIEVEPQEHADNLRGVNKRYKQKELKNYLQANKISIAGLIETRVKEQNMKARIRGIAPGWGILNNYNATSNGRIWVIWDENRYEIKVISSTAQVLHCLIKDRIKGQQKVLIVVYAGDFNAILSPQDRRAGASISLNDVKDFAACIQSMGVIELQWQGDYYSWTNKQHGDDKISSKIDRVFGNYEWMEQWGHVITEYENLKEYRTGQMQRVWCKLKAFQPVLRQLNNKEFKFISQKMENAREELNRIQEHITSQATDEQIDQVEKWSMIEEIALRQKSRIK</sequence>
<proteinExistence type="predicted"/>
<dbReference type="Gene3D" id="3.60.10.10">
    <property type="entry name" value="Endonuclease/exonuclease/phosphatase"/>
    <property type="match status" value="1"/>
</dbReference>
<organism evidence="2 3">
    <name type="scientific">Solanum pinnatisectum</name>
    <name type="common">tansyleaf nightshade</name>
    <dbReference type="NCBI Taxonomy" id="50273"/>
    <lineage>
        <taxon>Eukaryota</taxon>
        <taxon>Viridiplantae</taxon>
        <taxon>Streptophyta</taxon>
        <taxon>Embryophyta</taxon>
        <taxon>Tracheophyta</taxon>
        <taxon>Spermatophyta</taxon>
        <taxon>Magnoliopsida</taxon>
        <taxon>eudicotyledons</taxon>
        <taxon>Gunneridae</taxon>
        <taxon>Pentapetalae</taxon>
        <taxon>asterids</taxon>
        <taxon>lamiids</taxon>
        <taxon>Solanales</taxon>
        <taxon>Solanaceae</taxon>
        <taxon>Solanoideae</taxon>
        <taxon>Solaneae</taxon>
        <taxon>Solanum</taxon>
    </lineage>
</organism>
<feature type="coiled-coil region" evidence="1">
    <location>
        <begin position="237"/>
        <end position="264"/>
    </location>
</feature>
<dbReference type="Proteomes" id="UP001311915">
    <property type="component" value="Unassembled WGS sequence"/>
</dbReference>
<evidence type="ECO:0000313" key="3">
    <source>
        <dbReference type="Proteomes" id="UP001311915"/>
    </source>
</evidence>
<dbReference type="PANTHER" id="PTHR33710">
    <property type="entry name" value="BNAC02G09200D PROTEIN"/>
    <property type="match status" value="1"/>
</dbReference>
<name>A0AAV9LZ65_9SOLN</name>
<dbReference type="SUPFAM" id="SSF56219">
    <property type="entry name" value="DNase I-like"/>
    <property type="match status" value="1"/>
</dbReference>
<dbReference type="EMBL" id="JAWPEI010000004">
    <property type="protein sequence ID" value="KAK4729874.1"/>
    <property type="molecule type" value="Genomic_DNA"/>
</dbReference>
<dbReference type="InterPro" id="IPR036691">
    <property type="entry name" value="Endo/exonu/phosph_ase_sf"/>
</dbReference>
<evidence type="ECO:0000313" key="2">
    <source>
        <dbReference type="EMBL" id="KAK4729874.1"/>
    </source>
</evidence>
<evidence type="ECO:0008006" key="4">
    <source>
        <dbReference type="Google" id="ProtNLM"/>
    </source>
</evidence>
<gene>
    <name evidence="2" type="ORF">R3W88_022862</name>
</gene>
<comment type="caution">
    <text evidence="2">The sequence shown here is derived from an EMBL/GenBank/DDBJ whole genome shotgun (WGS) entry which is preliminary data.</text>
</comment>
<reference evidence="2 3" key="1">
    <citation type="submission" date="2023-10" db="EMBL/GenBank/DDBJ databases">
        <title>Genome-Wide Identification Analysis in wild type Solanum Pinnatisectum Reveals Some Genes Defensing Phytophthora Infestans.</title>
        <authorList>
            <person name="Sun C."/>
        </authorList>
    </citation>
    <scope>NUCLEOTIDE SEQUENCE [LARGE SCALE GENOMIC DNA]</scope>
    <source>
        <strain evidence="2">LQN</strain>
        <tissue evidence="2">Leaf</tissue>
    </source>
</reference>
<protein>
    <recommendedName>
        <fullName evidence="4">Endonuclease/exonuclease/phosphatase domain-containing protein</fullName>
    </recommendedName>
</protein>
<accession>A0AAV9LZ65</accession>
<keyword evidence="3" id="KW-1185">Reference proteome</keyword>
<dbReference type="PANTHER" id="PTHR33710:SF80">
    <property type="entry name" value="ENDONUCLEASE_EXONUCLEASE_PHOSPHATASE"/>
    <property type="match status" value="1"/>
</dbReference>
<keyword evidence="1" id="KW-0175">Coiled coil</keyword>
<evidence type="ECO:0000256" key="1">
    <source>
        <dbReference type="SAM" id="Coils"/>
    </source>
</evidence>